<dbReference type="Gene3D" id="1.10.20.10">
    <property type="entry name" value="Histone, subunit A"/>
    <property type="match status" value="1"/>
</dbReference>
<dbReference type="Proteomes" id="UP001177023">
    <property type="component" value="Unassembled WGS sequence"/>
</dbReference>
<dbReference type="PANTHER" id="PTHR10252:SF79">
    <property type="entry name" value="DNA POLYMERASE EPSILON SUBUNIT 4"/>
    <property type="match status" value="1"/>
</dbReference>
<organism evidence="5 6">
    <name type="scientific">Mesorhabditis spiculigera</name>
    <dbReference type="NCBI Taxonomy" id="96644"/>
    <lineage>
        <taxon>Eukaryota</taxon>
        <taxon>Metazoa</taxon>
        <taxon>Ecdysozoa</taxon>
        <taxon>Nematoda</taxon>
        <taxon>Chromadorea</taxon>
        <taxon>Rhabditida</taxon>
        <taxon>Rhabditina</taxon>
        <taxon>Rhabditomorpha</taxon>
        <taxon>Rhabditoidea</taxon>
        <taxon>Rhabditidae</taxon>
        <taxon>Mesorhabditinae</taxon>
        <taxon>Mesorhabditis</taxon>
    </lineage>
</organism>
<dbReference type="InterPro" id="IPR050568">
    <property type="entry name" value="Transcr_DNA_Rep_Reg"/>
</dbReference>
<feature type="compositionally biased region" description="Acidic residues" evidence="3">
    <location>
        <begin position="92"/>
        <end position="127"/>
    </location>
</feature>
<dbReference type="AlphaFoldDB" id="A0AA36D369"/>
<accession>A0AA36D369</accession>
<evidence type="ECO:0000313" key="5">
    <source>
        <dbReference type="EMBL" id="CAJ0580228.1"/>
    </source>
</evidence>
<sequence length="127" mass="14136">MDPDVDMINAEAVKLIAKAAEFFIEELSRASYTEAVLDKRKTVQAKDIGKVIAANPVFEFLEDALDDWYEDMAEEDIVEAAQGDETQPPETLAEDEGILDEISPDLPETADPDQTIAEEENEEMEEA</sequence>
<dbReference type="PANTHER" id="PTHR10252">
    <property type="entry name" value="HISTONE-LIKE TRANSCRIPTION FACTOR CCAAT-RELATED"/>
    <property type="match status" value="1"/>
</dbReference>
<dbReference type="InterPro" id="IPR009072">
    <property type="entry name" value="Histone-fold"/>
</dbReference>
<dbReference type="InterPro" id="IPR003958">
    <property type="entry name" value="CBFA_NFYB_domain"/>
</dbReference>
<name>A0AA36D369_9BILA</name>
<evidence type="ECO:0000313" key="6">
    <source>
        <dbReference type="Proteomes" id="UP001177023"/>
    </source>
</evidence>
<feature type="region of interest" description="Disordered" evidence="3">
    <location>
        <begin position="76"/>
        <end position="127"/>
    </location>
</feature>
<comment type="caution">
    <text evidence="5">The sequence shown here is derived from an EMBL/GenBank/DDBJ whole genome shotgun (WGS) entry which is preliminary data.</text>
</comment>
<protein>
    <recommendedName>
        <fullName evidence="4">Transcription factor CBF/NF-Y/archaeal histone domain-containing protein</fullName>
    </recommendedName>
</protein>
<evidence type="ECO:0000256" key="3">
    <source>
        <dbReference type="SAM" id="MobiDB-lite"/>
    </source>
</evidence>
<dbReference type="SUPFAM" id="SSF47113">
    <property type="entry name" value="Histone-fold"/>
    <property type="match status" value="1"/>
</dbReference>
<dbReference type="GO" id="GO:0008622">
    <property type="term" value="C:epsilon DNA polymerase complex"/>
    <property type="evidence" value="ECO:0007669"/>
    <property type="project" value="TreeGrafter"/>
</dbReference>
<dbReference type="Pfam" id="PF00808">
    <property type="entry name" value="CBFD_NFYB_HMF"/>
    <property type="match status" value="1"/>
</dbReference>
<feature type="non-terminal residue" evidence="5">
    <location>
        <position position="127"/>
    </location>
</feature>
<proteinExistence type="predicted"/>
<evidence type="ECO:0000259" key="4">
    <source>
        <dbReference type="Pfam" id="PF00808"/>
    </source>
</evidence>
<evidence type="ECO:0000256" key="2">
    <source>
        <dbReference type="ARBA" id="ARBA00023242"/>
    </source>
</evidence>
<keyword evidence="6" id="KW-1185">Reference proteome</keyword>
<evidence type="ECO:0000256" key="1">
    <source>
        <dbReference type="ARBA" id="ARBA00004123"/>
    </source>
</evidence>
<dbReference type="EMBL" id="CATQJA010002659">
    <property type="protein sequence ID" value="CAJ0580228.1"/>
    <property type="molecule type" value="Genomic_DNA"/>
</dbReference>
<reference evidence="5" key="1">
    <citation type="submission" date="2023-06" db="EMBL/GenBank/DDBJ databases">
        <authorList>
            <person name="Delattre M."/>
        </authorList>
    </citation>
    <scope>NUCLEOTIDE SEQUENCE</scope>
    <source>
        <strain evidence="5">AF72</strain>
    </source>
</reference>
<dbReference type="GO" id="GO:0046982">
    <property type="term" value="F:protein heterodimerization activity"/>
    <property type="evidence" value="ECO:0007669"/>
    <property type="project" value="InterPro"/>
</dbReference>
<dbReference type="GO" id="GO:0006261">
    <property type="term" value="P:DNA-templated DNA replication"/>
    <property type="evidence" value="ECO:0007669"/>
    <property type="project" value="TreeGrafter"/>
</dbReference>
<feature type="domain" description="Transcription factor CBF/NF-Y/archaeal histone" evidence="4">
    <location>
        <begin position="2"/>
        <end position="51"/>
    </location>
</feature>
<dbReference type="CDD" id="cd22929">
    <property type="entry name" value="HFD_POLE4-like"/>
    <property type="match status" value="1"/>
</dbReference>
<keyword evidence="2" id="KW-0539">Nucleus</keyword>
<gene>
    <name evidence="5" type="ORF">MSPICULIGERA_LOCUS18427</name>
</gene>
<comment type="subcellular location">
    <subcellularLocation>
        <location evidence="1">Nucleus</location>
    </subcellularLocation>
</comment>